<feature type="transmembrane region" description="Helical" evidence="9">
    <location>
        <begin position="84"/>
        <end position="109"/>
    </location>
</feature>
<evidence type="ECO:0000256" key="1">
    <source>
        <dbReference type="ARBA" id="ARBA00004429"/>
    </source>
</evidence>
<dbReference type="PANTHER" id="PTHR35011">
    <property type="entry name" value="2,3-DIKETO-L-GULONATE TRAP TRANSPORTER SMALL PERMEASE PROTEIN YIAM"/>
    <property type="match status" value="1"/>
</dbReference>
<evidence type="ECO:0000256" key="2">
    <source>
        <dbReference type="ARBA" id="ARBA00022448"/>
    </source>
</evidence>
<protein>
    <recommendedName>
        <fullName evidence="9">TRAP transporter small permease protein</fullName>
    </recommendedName>
</protein>
<accession>A0A061JPP6</accession>
<comment type="similarity">
    <text evidence="8 9">Belongs to the TRAP transporter small permease family.</text>
</comment>
<keyword evidence="2 9" id="KW-0813">Transport</keyword>
<dbReference type="GO" id="GO:0022857">
    <property type="term" value="F:transmembrane transporter activity"/>
    <property type="evidence" value="ECO:0007669"/>
    <property type="project" value="UniProtKB-UniRule"/>
</dbReference>
<feature type="transmembrane region" description="Helical" evidence="9">
    <location>
        <begin position="129"/>
        <end position="150"/>
    </location>
</feature>
<comment type="function">
    <text evidence="9">Part of the tripartite ATP-independent periplasmic (TRAP) transport system.</text>
</comment>
<dbReference type="InterPro" id="IPR007387">
    <property type="entry name" value="TRAP_DctQ"/>
</dbReference>
<feature type="transmembrane region" description="Helical" evidence="9">
    <location>
        <begin position="12"/>
        <end position="33"/>
    </location>
</feature>
<dbReference type="eggNOG" id="COG3090">
    <property type="taxonomic scope" value="Bacteria"/>
</dbReference>
<comment type="caution">
    <text evidence="11">The sequence shown here is derived from an EMBL/GenBank/DDBJ whole genome shotgun (WGS) entry which is preliminary data.</text>
</comment>
<dbReference type="GO" id="GO:0005886">
    <property type="term" value="C:plasma membrane"/>
    <property type="evidence" value="ECO:0007669"/>
    <property type="project" value="UniProtKB-SubCell"/>
</dbReference>
<reference evidence="11 12" key="1">
    <citation type="journal article" date="2013" name="Genome Announc.">
        <title>Draft Genome of the Nitrogen-Fixing Bacterium Pseudomonas stutzeri Strain KOS6 Isolated from Industrial Hydrocarbon Sludge.</title>
        <authorList>
            <person name="Grigoryeva T.V."/>
            <person name="Laikov A.V."/>
            <person name="Naumova R.P."/>
            <person name="Manolov A.I."/>
            <person name="Larin A.K."/>
            <person name="Karpova I.Y."/>
            <person name="Semashko T.A."/>
            <person name="Alexeev D.G."/>
            <person name="Kostryukova E.S."/>
            <person name="Muller R."/>
            <person name="Govorun V.M."/>
        </authorList>
    </citation>
    <scope>NUCLEOTIDE SEQUENCE [LARGE SCALE GENOMIC DNA]</scope>
    <source>
        <strain evidence="11 12">KOS6</strain>
    </source>
</reference>
<name>A0A061JPP6_STUST</name>
<keyword evidence="5 9" id="KW-0812">Transmembrane</keyword>
<dbReference type="PANTHER" id="PTHR35011:SF10">
    <property type="entry name" value="TRAP TRANSPORTER SMALL PERMEASE PROTEIN"/>
    <property type="match status" value="1"/>
</dbReference>
<keyword evidence="4 9" id="KW-0997">Cell inner membrane</keyword>
<dbReference type="GO" id="GO:0015740">
    <property type="term" value="P:C4-dicarboxylate transport"/>
    <property type="evidence" value="ECO:0007669"/>
    <property type="project" value="TreeGrafter"/>
</dbReference>
<dbReference type="OrthoDB" id="26202at2"/>
<evidence type="ECO:0000256" key="4">
    <source>
        <dbReference type="ARBA" id="ARBA00022519"/>
    </source>
</evidence>
<keyword evidence="3" id="KW-1003">Cell membrane</keyword>
<dbReference type="EMBL" id="AMCZ02000022">
    <property type="protein sequence ID" value="EWC40305.1"/>
    <property type="molecule type" value="Genomic_DNA"/>
</dbReference>
<evidence type="ECO:0000256" key="8">
    <source>
        <dbReference type="ARBA" id="ARBA00038436"/>
    </source>
</evidence>
<feature type="domain" description="Tripartite ATP-independent periplasmic transporters DctQ component" evidence="10">
    <location>
        <begin position="22"/>
        <end position="150"/>
    </location>
</feature>
<dbReference type="AlphaFoldDB" id="A0A061JPP6"/>
<dbReference type="HOGENOM" id="CLU_086356_2_3_6"/>
<evidence type="ECO:0000256" key="6">
    <source>
        <dbReference type="ARBA" id="ARBA00022989"/>
    </source>
</evidence>
<keyword evidence="6 9" id="KW-1133">Transmembrane helix</keyword>
<evidence type="ECO:0000259" key="10">
    <source>
        <dbReference type="Pfam" id="PF04290"/>
    </source>
</evidence>
<dbReference type="RefSeq" id="WP_003295221.1">
    <property type="nucleotide sequence ID" value="NZ_KK020679.1"/>
</dbReference>
<gene>
    <name evidence="11" type="ORF">B597_015680</name>
</gene>
<dbReference type="InterPro" id="IPR055348">
    <property type="entry name" value="DctQ"/>
</dbReference>
<evidence type="ECO:0000313" key="11">
    <source>
        <dbReference type="EMBL" id="EWC40305.1"/>
    </source>
</evidence>
<comment type="subcellular location">
    <subcellularLocation>
        <location evidence="1 9">Cell inner membrane</location>
        <topology evidence="1 9">Multi-pass membrane protein</topology>
    </subcellularLocation>
</comment>
<evidence type="ECO:0000256" key="9">
    <source>
        <dbReference type="RuleBase" id="RU369079"/>
    </source>
</evidence>
<evidence type="ECO:0000256" key="3">
    <source>
        <dbReference type="ARBA" id="ARBA00022475"/>
    </source>
</evidence>
<dbReference type="Proteomes" id="UP000026923">
    <property type="component" value="Unassembled WGS sequence"/>
</dbReference>
<evidence type="ECO:0000256" key="7">
    <source>
        <dbReference type="ARBA" id="ARBA00023136"/>
    </source>
</evidence>
<sequence>MTPLHKLYTLSGWLSGVFLVLICLLVVAQIVARQLGTMVPAADEFAAYAMAASGFLALPYALQRGAHIRVELLLRLLPAGGHRVVDVLTTLVGLCIATYLAWYCALFVMESYEFKEVSSGLLPIPMWLPQLPMLLGTLILVVAMVERLVLICQGKRFEAAEAGTAMSE</sequence>
<feature type="transmembrane region" description="Helical" evidence="9">
    <location>
        <begin position="45"/>
        <end position="63"/>
    </location>
</feature>
<evidence type="ECO:0000256" key="5">
    <source>
        <dbReference type="ARBA" id="ARBA00022692"/>
    </source>
</evidence>
<keyword evidence="7 9" id="KW-0472">Membrane</keyword>
<comment type="subunit">
    <text evidence="9">The complex comprises the extracytoplasmic solute receptor protein and the two transmembrane proteins.</text>
</comment>
<proteinExistence type="inferred from homology"/>
<dbReference type="Pfam" id="PF04290">
    <property type="entry name" value="DctQ"/>
    <property type="match status" value="1"/>
</dbReference>
<organism evidence="11 12">
    <name type="scientific">Stutzerimonas stutzeri KOS6</name>
    <dbReference type="NCBI Taxonomy" id="1218352"/>
    <lineage>
        <taxon>Bacteria</taxon>
        <taxon>Pseudomonadati</taxon>
        <taxon>Pseudomonadota</taxon>
        <taxon>Gammaproteobacteria</taxon>
        <taxon>Pseudomonadales</taxon>
        <taxon>Pseudomonadaceae</taxon>
        <taxon>Stutzerimonas</taxon>
    </lineage>
</organism>
<evidence type="ECO:0000313" key="12">
    <source>
        <dbReference type="Proteomes" id="UP000026923"/>
    </source>
</evidence>